<comment type="subcellular location">
    <subcellularLocation>
        <location evidence="1">Nucleus</location>
    </subcellularLocation>
</comment>
<comment type="similarity">
    <text evidence="6">Belongs to the archaeal Rpo3/eukaryotic RPB3 RNA polymerase subunit family.</text>
</comment>
<dbReference type="GO" id="GO:0006384">
    <property type="term" value="P:transcription initiation at RNA polymerase III promoter"/>
    <property type="evidence" value="ECO:0007669"/>
    <property type="project" value="EnsemblFungi"/>
</dbReference>
<feature type="compositionally biased region" description="Low complexity" evidence="7">
    <location>
        <begin position="30"/>
        <end position="39"/>
    </location>
</feature>
<dbReference type="eggNOG" id="KOG1521">
    <property type="taxonomic scope" value="Eukaryota"/>
</dbReference>
<dbReference type="NCBIfam" id="NF001988">
    <property type="entry name" value="PRK00783.1"/>
    <property type="match status" value="1"/>
</dbReference>
<keyword evidence="5" id="KW-0539">Nucleus</keyword>
<evidence type="ECO:0000256" key="5">
    <source>
        <dbReference type="ARBA" id="ARBA00023242"/>
    </source>
</evidence>
<protein>
    <recommendedName>
        <fullName evidence="2">DNA-directed RNA polymerases I and III subunit RPAC1</fullName>
    </recommendedName>
</protein>
<dbReference type="InterPro" id="IPR036643">
    <property type="entry name" value="RNApol_insert_sf"/>
</dbReference>
<dbReference type="GO" id="GO:0006386">
    <property type="term" value="P:termination of RNA polymerase III transcription"/>
    <property type="evidence" value="ECO:0007669"/>
    <property type="project" value="EnsemblFungi"/>
</dbReference>
<sequence>MPPKGSKRSSKAAAAAAAPVEQPMDIDEPSSSQPSGSLSNDAVASSIIHDSKTSAAVDQRRLVEILPERVGSVANTDFPLHHPGEDHAFSLAAANDKLRVIVTRLSDASCEFDLIGVDASIANAVRRVLMAEVPTVAIEHVYIWNNTSIIQDEVLSHRLGLVPLAINPDKVLMRNAGDDADDSNTVVFHLKAKCERNRSAARGETDPDKLYIGHNVYSEQLQWDAKGGQDEDFADAPPRPVHDKILIAKLRPGQELDLELHCEKGIGKDHAKFSPVATATYRLLPHIQLLQPIPAEHIDSFVKCFPPGVIGVEGSGDQRKVFVKDARRDTISREVFRHHEFEDKVKLGRVRDHFLFDLESTGIIPPEKLLPEAIKTLRSKISTLRKSLDHLETRGLDTSLAA</sequence>
<evidence type="ECO:0000313" key="10">
    <source>
        <dbReference type="Proteomes" id="UP000008867"/>
    </source>
</evidence>
<dbReference type="GO" id="GO:0005736">
    <property type="term" value="C:RNA polymerase I complex"/>
    <property type="evidence" value="ECO:0007669"/>
    <property type="project" value="EnsemblFungi"/>
</dbReference>
<evidence type="ECO:0000313" key="9">
    <source>
        <dbReference type="EMBL" id="CBQ71230.1"/>
    </source>
</evidence>
<reference evidence="9 10" key="1">
    <citation type="journal article" date="2010" name="Science">
        <title>Pathogenicity determinants in smut fungi revealed by genome comparison.</title>
        <authorList>
            <person name="Schirawski J."/>
            <person name="Mannhaupt G."/>
            <person name="Muench K."/>
            <person name="Brefort T."/>
            <person name="Schipper K."/>
            <person name="Doehlemann G."/>
            <person name="Di Stasio M."/>
            <person name="Roessel N."/>
            <person name="Mendoza-Mendoza A."/>
            <person name="Pester D."/>
            <person name="Mueller O."/>
            <person name="Winterberg B."/>
            <person name="Meyer E."/>
            <person name="Ghareeb H."/>
            <person name="Wollenberg T."/>
            <person name="Muensterkoetter M."/>
            <person name="Wong P."/>
            <person name="Walter M."/>
            <person name="Stukenbrock E."/>
            <person name="Gueldener U."/>
            <person name="Kahmann R."/>
        </authorList>
    </citation>
    <scope>NUCLEOTIDE SEQUENCE [LARGE SCALE GENOMIC DNA]</scope>
    <source>
        <strain evidence="10">SRZ2</strain>
    </source>
</reference>
<dbReference type="InterPro" id="IPR036603">
    <property type="entry name" value="RBP11-like"/>
</dbReference>
<dbReference type="PANTHER" id="PTHR11800">
    <property type="entry name" value="DNA-DIRECTED RNA POLYMERASE"/>
    <property type="match status" value="1"/>
</dbReference>
<dbReference type="PANTHER" id="PTHR11800:SF13">
    <property type="entry name" value="DNA-DIRECTED RNA POLYMERASES I AND III SUBUNIT RPAC1"/>
    <property type="match status" value="1"/>
</dbReference>
<evidence type="ECO:0000256" key="7">
    <source>
        <dbReference type="SAM" id="MobiDB-lite"/>
    </source>
</evidence>
<dbReference type="Pfam" id="PF01193">
    <property type="entry name" value="RNA_pol_L"/>
    <property type="match status" value="1"/>
</dbReference>
<dbReference type="Gene3D" id="2.170.120.12">
    <property type="entry name" value="DNA-directed RNA polymerase, insert domain"/>
    <property type="match status" value="1"/>
</dbReference>
<gene>
    <name evidence="9" type="ORF">sr10933</name>
</gene>
<dbReference type="SUPFAM" id="SSF55257">
    <property type="entry name" value="RBP11-like subunits of RNA polymerase"/>
    <property type="match status" value="1"/>
</dbReference>
<dbReference type="InterPro" id="IPR033901">
    <property type="entry name" value="RNAPI/III_AC40"/>
</dbReference>
<proteinExistence type="inferred from homology"/>
<dbReference type="InterPro" id="IPR022842">
    <property type="entry name" value="RNAP_Rpo3/Rpb3/RPAC1"/>
</dbReference>
<dbReference type="SMART" id="SM00662">
    <property type="entry name" value="RPOLD"/>
    <property type="match status" value="1"/>
</dbReference>
<name>E6ZVH3_SPORE</name>
<dbReference type="GO" id="GO:0042797">
    <property type="term" value="P:tRNA transcription by RNA polymerase III"/>
    <property type="evidence" value="ECO:0007669"/>
    <property type="project" value="EnsemblFungi"/>
</dbReference>
<dbReference type="InterPro" id="IPR011262">
    <property type="entry name" value="DNA-dir_RNA_pol_insert"/>
</dbReference>
<dbReference type="HOGENOM" id="CLU_038421_0_1_1"/>
<dbReference type="HAMAP" id="MF_00320">
    <property type="entry name" value="RNApol_arch_Rpo3"/>
    <property type="match status" value="1"/>
</dbReference>
<dbReference type="GO" id="GO:0006361">
    <property type="term" value="P:transcription initiation at RNA polymerase I promoter"/>
    <property type="evidence" value="ECO:0007669"/>
    <property type="project" value="EnsemblFungi"/>
</dbReference>
<dbReference type="FunFam" id="2.170.120.12:FF:000003">
    <property type="entry name" value="Dna-directed rna polymerases i and iii subunit"/>
    <property type="match status" value="1"/>
</dbReference>
<organism evidence="9 10">
    <name type="scientific">Sporisorium reilianum (strain SRZ2)</name>
    <name type="common">Maize head smut fungus</name>
    <dbReference type="NCBI Taxonomy" id="999809"/>
    <lineage>
        <taxon>Eukaryota</taxon>
        <taxon>Fungi</taxon>
        <taxon>Dikarya</taxon>
        <taxon>Basidiomycota</taxon>
        <taxon>Ustilaginomycotina</taxon>
        <taxon>Ustilaginomycetes</taxon>
        <taxon>Ustilaginales</taxon>
        <taxon>Ustilaginaceae</taxon>
        <taxon>Sporisorium</taxon>
    </lineage>
</organism>
<dbReference type="GO" id="GO:0005666">
    <property type="term" value="C:RNA polymerase III complex"/>
    <property type="evidence" value="ECO:0007669"/>
    <property type="project" value="EnsemblFungi"/>
</dbReference>
<feature type="compositionally biased region" description="Basic residues" evidence="7">
    <location>
        <begin position="1"/>
        <end position="10"/>
    </location>
</feature>
<accession>E6ZVH3</accession>
<keyword evidence="3 9" id="KW-0240">DNA-directed RNA polymerase</keyword>
<feature type="domain" description="DNA-directed RNA polymerase RpoA/D/Rpb3-type" evidence="8">
    <location>
        <begin position="109"/>
        <end position="387"/>
    </location>
</feature>
<evidence type="ECO:0000256" key="4">
    <source>
        <dbReference type="ARBA" id="ARBA00023163"/>
    </source>
</evidence>
<evidence type="ECO:0000256" key="2">
    <source>
        <dbReference type="ARBA" id="ARBA00022083"/>
    </source>
</evidence>
<evidence type="ECO:0000256" key="3">
    <source>
        <dbReference type="ARBA" id="ARBA00022478"/>
    </source>
</evidence>
<dbReference type="Gene3D" id="3.30.1360.10">
    <property type="entry name" value="RNA polymerase, RBP11-like subunit"/>
    <property type="match status" value="1"/>
</dbReference>
<dbReference type="Proteomes" id="UP000008867">
    <property type="component" value="Chromosome 20"/>
</dbReference>
<feature type="region of interest" description="Disordered" evidence="7">
    <location>
        <begin position="1"/>
        <end position="42"/>
    </location>
</feature>
<dbReference type="CDD" id="cd07032">
    <property type="entry name" value="RNAP_I_II_AC40"/>
    <property type="match status" value="1"/>
</dbReference>
<dbReference type="InterPro" id="IPR011263">
    <property type="entry name" value="DNA-dir_RNA_pol_RpoA/D/Rpb3"/>
</dbReference>
<dbReference type="InterPro" id="IPR001514">
    <property type="entry name" value="DNA-dir_RNA_pol_30-40kDasu_CS"/>
</dbReference>
<dbReference type="GO" id="GO:0006363">
    <property type="term" value="P:termination of RNA polymerase I transcription"/>
    <property type="evidence" value="ECO:0007669"/>
    <property type="project" value="EnsemblFungi"/>
</dbReference>
<dbReference type="GO" id="GO:0055029">
    <property type="term" value="C:nuclear DNA-directed RNA polymerase complex"/>
    <property type="evidence" value="ECO:0007669"/>
    <property type="project" value="UniProtKB-ARBA"/>
</dbReference>
<dbReference type="GO" id="GO:0046983">
    <property type="term" value="F:protein dimerization activity"/>
    <property type="evidence" value="ECO:0007669"/>
    <property type="project" value="InterPro"/>
</dbReference>
<dbReference type="GO" id="GO:0003899">
    <property type="term" value="F:DNA-directed RNA polymerase activity"/>
    <property type="evidence" value="ECO:0007669"/>
    <property type="project" value="EnsemblFungi"/>
</dbReference>
<dbReference type="VEuPathDB" id="FungiDB:sr10933"/>
<dbReference type="AlphaFoldDB" id="E6ZVH3"/>
<dbReference type="InterPro" id="IPR050518">
    <property type="entry name" value="Rpo3/RPB3_RNA_Pol_subunit"/>
</dbReference>
<dbReference type="GO" id="GO:0006362">
    <property type="term" value="P:transcription elongation by RNA polymerase I"/>
    <property type="evidence" value="ECO:0007669"/>
    <property type="project" value="EnsemblFungi"/>
</dbReference>
<evidence type="ECO:0000259" key="8">
    <source>
        <dbReference type="SMART" id="SM00662"/>
    </source>
</evidence>
<dbReference type="GO" id="GO:0003677">
    <property type="term" value="F:DNA binding"/>
    <property type="evidence" value="ECO:0007669"/>
    <property type="project" value="InterPro"/>
</dbReference>
<keyword evidence="10" id="KW-1185">Reference proteome</keyword>
<dbReference type="EMBL" id="FQ311442">
    <property type="protein sequence ID" value="CBQ71230.1"/>
    <property type="molecule type" value="Genomic_DNA"/>
</dbReference>
<dbReference type="PROSITE" id="PS00446">
    <property type="entry name" value="RNA_POL_D_30KD"/>
    <property type="match status" value="1"/>
</dbReference>
<evidence type="ECO:0000256" key="6">
    <source>
        <dbReference type="ARBA" id="ARBA00025804"/>
    </source>
</evidence>
<dbReference type="OrthoDB" id="270173at2759"/>
<dbReference type="SUPFAM" id="SSF56553">
    <property type="entry name" value="Insert subdomain of RNA polymerase alpha subunit"/>
    <property type="match status" value="1"/>
</dbReference>
<dbReference type="Pfam" id="PF01000">
    <property type="entry name" value="RNA_pol_A_bac"/>
    <property type="match status" value="1"/>
</dbReference>
<evidence type="ECO:0000256" key="1">
    <source>
        <dbReference type="ARBA" id="ARBA00004123"/>
    </source>
</evidence>
<keyword evidence="4" id="KW-0804">Transcription</keyword>